<dbReference type="Proteomes" id="UP001155057">
    <property type="component" value="Unassembled WGS sequence"/>
</dbReference>
<evidence type="ECO:0000256" key="1">
    <source>
        <dbReference type="SAM" id="Phobius"/>
    </source>
</evidence>
<feature type="transmembrane region" description="Helical" evidence="1">
    <location>
        <begin position="40"/>
        <end position="58"/>
    </location>
</feature>
<dbReference type="RefSeq" id="WP_259123944.1">
    <property type="nucleotide sequence ID" value="NZ_JANTZO010000005.1"/>
</dbReference>
<evidence type="ECO:0000313" key="2">
    <source>
        <dbReference type="EMBL" id="MCS3709953.1"/>
    </source>
</evidence>
<keyword evidence="1" id="KW-0472">Membrane</keyword>
<organism evidence="2 3">
    <name type="scientific">Salinibacter ruber</name>
    <dbReference type="NCBI Taxonomy" id="146919"/>
    <lineage>
        <taxon>Bacteria</taxon>
        <taxon>Pseudomonadati</taxon>
        <taxon>Rhodothermota</taxon>
        <taxon>Rhodothermia</taxon>
        <taxon>Rhodothermales</taxon>
        <taxon>Salinibacteraceae</taxon>
        <taxon>Salinibacter</taxon>
    </lineage>
</organism>
<keyword evidence="1" id="KW-1133">Transmembrane helix</keyword>
<reference evidence="2" key="1">
    <citation type="submission" date="2022-08" db="EMBL/GenBank/DDBJ databases">
        <title>Genomic Encyclopedia of Type Strains, Phase V (KMG-V): Genome sequencing to study the core and pangenomes of soil and plant-associated prokaryotes.</title>
        <authorList>
            <person name="Whitman W."/>
        </authorList>
    </citation>
    <scope>NUCLEOTIDE SEQUENCE</scope>
    <source>
        <strain evidence="2">SP3049</strain>
    </source>
</reference>
<dbReference type="AlphaFoldDB" id="A0A9X2QCN7"/>
<name>A0A9X2QCN7_9BACT</name>
<proteinExistence type="predicted"/>
<gene>
    <name evidence="2" type="ORF">GGP61_001557</name>
</gene>
<dbReference type="EMBL" id="JANUAE010000004">
    <property type="protein sequence ID" value="MCS3709953.1"/>
    <property type="molecule type" value="Genomic_DNA"/>
</dbReference>
<sequence length="237" mass="26364">MPSTINGLLVFLFALIPGVPGETVYSNVAGLNWRENRLRRVIRIIIISLAGLMCYILVDDLGNRMGLFDLVDPIYVMPSMLAEGVSRETVSSITLAYLGHVVSSTSIGVGLAYVWDYVASRIQNTTYPSAWSDMVDDHAPGHWVVVQLTDGESWAGIIETADTDVPVDERDILLREPAKYSEKKEAYIVSQHQHLYLPAELVKAVAAVHDRKQENETERRINEVGDVILEKSPLDDV</sequence>
<accession>A0A9X2QCN7</accession>
<dbReference type="InterPro" id="IPR045919">
    <property type="entry name" value="DUF6338"/>
</dbReference>
<dbReference type="Pfam" id="PF19865">
    <property type="entry name" value="DUF6338"/>
    <property type="match status" value="1"/>
</dbReference>
<keyword evidence="1" id="KW-0812">Transmembrane</keyword>
<evidence type="ECO:0000313" key="3">
    <source>
        <dbReference type="Proteomes" id="UP001155057"/>
    </source>
</evidence>
<protein>
    <submittedName>
        <fullName evidence="2">Uncharacterized protein</fullName>
    </submittedName>
</protein>
<comment type="caution">
    <text evidence="2">The sequence shown here is derived from an EMBL/GenBank/DDBJ whole genome shotgun (WGS) entry which is preliminary data.</text>
</comment>